<organism evidence="5 6">
    <name type="scientific">Thecamonas trahens ATCC 50062</name>
    <dbReference type="NCBI Taxonomy" id="461836"/>
    <lineage>
        <taxon>Eukaryota</taxon>
        <taxon>Apusozoa</taxon>
        <taxon>Apusomonadida</taxon>
        <taxon>Apusomonadidae</taxon>
        <taxon>Thecamonas</taxon>
    </lineage>
</organism>
<dbReference type="SUPFAM" id="SSF54631">
    <property type="entry name" value="CBS-domain pair"/>
    <property type="match status" value="2"/>
</dbReference>
<dbReference type="Gene3D" id="3.10.580.10">
    <property type="entry name" value="CBS-domain"/>
    <property type="match status" value="2"/>
</dbReference>
<accession>A0A0L0D8P1</accession>
<evidence type="ECO:0000256" key="1">
    <source>
        <dbReference type="ARBA" id="ARBA00022737"/>
    </source>
</evidence>
<dbReference type="AlphaFoldDB" id="A0A0L0D8P1"/>
<evidence type="ECO:0000259" key="4">
    <source>
        <dbReference type="PROSITE" id="PS51371"/>
    </source>
</evidence>
<evidence type="ECO:0000256" key="3">
    <source>
        <dbReference type="PROSITE-ProRule" id="PRU00703"/>
    </source>
</evidence>
<dbReference type="Pfam" id="PF00571">
    <property type="entry name" value="CBS"/>
    <property type="match status" value="4"/>
</dbReference>
<dbReference type="RefSeq" id="XP_013759142.1">
    <property type="nucleotide sequence ID" value="XM_013903688.1"/>
</dbReference>
<dbReference type="GeneID" id="25563459"/>
<sequence length="320" mass="34371">MAAAVPLAELFATPLVSLNRSRRDVIEISSTAELSDAFSTLAENSITSAPVKDAETGKYVGFIDVRDLTSFLVHFGAHIDEGNFMVADVCAAGAGSVLDNVTVSYLARRNPFKGVKADATIGDAVKLITTAKVKRVAVVNDDGQAEHIISLSDMILFFATHITAFPESFINATANAMFGKDVENVLCVKATQTVLEALTIMDDHKITGIAIIDDDSGAIVSNISGKDLRKFIKNPTYQQLHMPVVEMIKALRQASQVDIATPAIVVYPTTLVHMIVKKLAATKVHRVYIVESESHFAPIGVVTQTSIIKKVATFLPADDA</sequence>
<dbReference type="SMART" id="SM00116">
    <property type="entry name" value="CBS"/>
    <property type="match status" value="4"/>
</dbReference>
<feature type="domain" description="CBS" evidence="4">
    <location>
        <begin position="107"/>
        <end position="165"/>
    </location>
</feature>
<dbReference type="CDD" id="cd02205">
    <property type="entry name" value="CBS_pair_SF"/>
    <property type="match status" value="3"/>
</dbReference>
<reference evidence="5 6" key="1">
    <citation type="submission" date="2010-05" db="EMBL/GenBank/DDBJ databases">
        <title>The Genome Sequence of Thecamonas trahens ATCC 50062.</title>
        <authorList>
            <consortium name="The Broad Institute Genome Sequencing Platform"/>
            <person name="Russ C."/>
            <person name="Cuomo C."/>
            <person name="Shea T."/>
            <person name="Young S.K."/>
            <person name="Zeng Q."/>
            <person name="Koehrsen M."/>
            <person name="Haas B."/>
            <person name="Borodovsky M."/>
            <person name="Guigo R."/>
            <person name="Alvarado L."/>
            <person name="Berlin A."/>
            <person name="Bochicchio J."/>
            <person name="Borenstein D."/>
            <person name="Chapman S."/>
            <person name="Chen Z."/>
            <person name="Freedman E."/>
            <person name="Gellesch M."/>
            <person name="Goldberg J."/>
            <person name="Griggs A."/>
            <person name="Gujja S."/>
            <person name="Heilman E."/>
            <person name="Heiman D."/>
            <person name="Hepburn T."/>
            <person name="Howarth C."/>
            <person name="Jen D."/>
            <person name="Larson L."/>
            <person name="Mehta T."/>
            <person name="Park D."/>
            <person name="Pearson M."/>
            <person name="Roberts A."/>
            <person name="Saif S."/>
            <person name="Shenoy N."/>
            <person name="Sisk P."/>
            <person name="Stolte C."/>
            <person name="Sykes S."/>
            <person name="Thomson T."/>
            <person name="Walk T."/>
            <person name="White J."/>
            <person name="Yandava C."/>
            <person name="Burger G."/>
            <person name="Gray M.W."/>
            <person name="Holland P.W.H."/>
            <person name="King N."/>
            <person name="Lang F.B.F."/>
            <person name="Roger A.J."/>
            <person name="Ruiz-Trillo I."/>
            <person name="Lander E."/>
            <person name="Nusbaum C."/>
        </authorList>
    </citation>
    <scope>NUCLEOTIDE SEQUENCE [LARGE SCALE GENOMIC DNA]</scope>
    <source>
        <strain evidence="5 6">ATCC 50062</strain>
    </source>
</reference>
<keyword evidence="2 3" id="KW-0129">CBS domain</keyword>
<name>A0A0L0D8P1_THETB</name>
<protein>
    <recommendedName>
        <fullName evidence="4">CBS domain-containing protein</fullName>
    </recommendedName>
</protein>
<dbReference type="OMA" id="TEYIACN"/>
<gene>
    <name evidence="5" type="ORF">AMSG_03888</name>
</gene>
<feature type="domain" description="CBS" evidence="4">
    <location>
        <begin position="20"/>
        <end position="81"/>
    </location>
</feature>
<dbReference type="PANTHER" id="PTHR13780">
    <property type="entry name" value="AMP-ACTIVATED PROTEIN KINASE, GAMMA REGULATORY SUBUNIT"/>
    <property type="match status" value="1"/>
</dbReference>
<dbReference type="InterPro" id="IPR000644">
    <property type="entry name" value="CBS_dom"/>
</dbReference>
<dbReference type="EMBL" id="GL349448">
    <property type="protein sequence ID" value="KNC47658.1"/>
    <property type="molecule type" value="Genomic_DNA"/>
</dbReference>
<dbReference type="STRING" id="461836.A0A0L0D8P1"/>
<dbReference type="eggNOG" id="KOG1764">
    <property type="taxonomic scope" value="Eukaryota"/>
</dbReference>
<evidence type="ECO:0000256" key="2">
    <source>
        <dbReference type="ARBA" id="ARBA00023122"/>
    </source>
</evidence>
<proteinExistence type="predicted"/>
<keyword evidence="6" id="KW-1185">Reference proteome</keyword>
<keyword evidence="1" id="KW-0677">Repeat</keyword>
<dbReference type="Proteomes" id="UP000054408">
    <property type="component" value="Unassembled WGS sequence"/>
</dbReference>
<dbReference type="OrthoDB" id="449052at2759"/>
<evidence type="ECO:0000313" key="5">
    <source>
        <dbReference type="EMBL" id="KNC47658.1"/>
    </source>
</evidence>
<evidence type="ECO:0000313" key="6">
    <source>
        <dbReference type="Proteomes" id="UP000054408"/>
    </source>
</evidence>
<dbReference type="InterPro" id="IPR046342">
    <property type="entry name" value="CBS_dom_sf"/>
</dbReference>
<dbReference type="PROSITE" id="PS51371">
    <property type="entry name" value="CBS"/>
    <property type="match status" value="4"/>
</dbReference>
<dbReference type="PANTHER" id="PTHR13780:SF36">
    <property type="entry name" value="CBS DOMAIN-CONTAINING PROTEIN"/>
    <property type="match status" value="1"/>
</dbReference>
<dbReference type="InterPro" id="IPR050511">
    <property type="entry name" value="AMPK_gamma/SDS23_families"/>
</dbReference>
<feature type="domain" description="CBS" evidence="4">
    <location>
        <begin position="259"/>
        <end position="320"/>
    </location>
</feature>
<feature type="domain" description="CBS" evidence="4">
    <location>
        <begin position="181"/>
        <end position="240"/>
    </location>
</feature>